<proteinExistence type="predicted"/>
<name>A0A6J6UYW2_9ZZZZ</name>
<reference evidence="2" key="1">
    <citation type="submission" date="2020-05" db="EMBL/GenBank/DDBJ databases">
        <authorList>
            <person name="Chiriac C."/>
            <person name="Salcher M."/>
            <person name="Ghai R."/>
            <person name="Kavagutti S V."/>
        </authorList>
    </citation>
    <scope>NUCLEOTIDE SEQUENCE</scope>
</reference>
<keyword evidence="1" id="KW-0812">Transmembrane</keyword>
<sequence length="64" mass="7089">MIVSSSSSREIFLPPTSAAEFEVEPQLDKTTARVTKAVVARLKEFVLLFFIALTLVPLLRQVLA</sequence>
<evidence type="ECO:0000313" key="2">
    <source>
        <dbReference type="EMBL" id="CAB4765071.1"/>
    </source>
</evidence>
<organism evidence="2">
    <name type="scientific">freshwater metagenome</name>
    <dbReference type="NCBI Taxonomy" id="449393"/>
    <lineage>
        <taxon>unclassified sequences</taxon>
        <taxon>metagenomes</taxon>
        <taxon>ecological metagenomes</taxon>
    </lineage>
</organism>
<gene>
    <name evidence="2" type="ORF">UFOPK2855_00934</name>
</gene>
<keyword evidence="1" id="KW-0472">Membrane</keyword>
<keyword evidence="1" id="KW-1133">Transmembrane helix</keyword>
<protein>
    <submittedName>
        <fullName evidence="2">Unannotated protein</fullName>
    </submittedName>
</protein>
<feature type="transmembrane region" description="Helical" evidence="1">
    <location>
        <begin position="45"/>
        <end position="63"/>
    </location>
</feature>
<dbReference type="EMBL" id="CAEZZK010000185">
    <property type="protein sequence ID" value="CAB4765071.1"/>
    <property type="molecule type" value="Genomic_DNA"/>
</dbReference>
<dbReference type="AlphaFoldDB" id="A0A6J6UYW2"/>
<evidence type="ECO:0000256" key="1">
    <source>
        <dbReference type="SAM" id="Phobius"/>
    </source>
</evidence>
<accession>A0A6J6UYW2</accession>